<dbReference type="OrthoDB" id="4928047at2759"/>
<reference evidence="2 3" key="1">
    <citation type="journal article" date="2015" name="BMC Genomics">
        <title>The genome of the truffle-parasite Tolypocladium ophioglossoides and the evolution of antifungal peptaibiotics.</title>
        <authorList>
            <person name="Quandt C.A."/>
            <person name="Bushley K.E."/>
            <person name="Spatafora J.W."/>
        </authorList>
    </citation>
    <scope>NUCLEOTIDE SEQUENCE [LARGE SCALE GENOMIC DNA]</scope>
    <source>
        <strain evidence="2 3">CBS 100239</strain>
    </source>
</reference>
<comment type="caution">
    <text evidence="2">The sequence shown here is derived from an EMBL/GenBank/DDBJ whole genome shotgun (WGS) entry which is preliminary data.</text>
</comment>
<feature type="compositionally biased region" description="Polar residues" evidence="1">
    <location>
        <begin position="1"/>
        <end position="11"/>
    </location>
</feature>
<name>A0A0L0N0M8_TOLOC</name>
<dbReference type="AlphaFoldDB" id="A0A0L0N0M8"/>
<keyword evidence="3" id="KW-1185">Reference proteome</keyword>
<evidence type="ECO:0000256" key="1">
    <source>
        <dbReference type="SAM" id="MobiDB-lite"/>
    </source>
</evidence>
<proteinExistence type="predicted"/>
<dbReference type="EMBL" id="LFRF01000035">
    <property type="protein sequence ID" value="KND87569.1"/>
    <property type="molecule type" value="Genomic_DNA"/>
</dbReference>
<sequence>MSTENQQSNGLTADASLATDNAQASRGQTPRFDDDDAEYLWSSDSDLDWDSGPFDYEVPFENPLLHEVYAFEHRYPRAAPVVRALLRLPAARQAQNLQENIVDAYNGGTNGAEQAAQAARYIISEVGRTGATVTEEARRRGHNISTTVQRRWPAVVHALGDGWLGSVAELVREGAASVPPMEL</sequence>
<dbReference type="Proteomes" id="UP000036947">
    <property type="component" value="Unassembled WGS sequence"/>
</dbReference>
<evidence type="ECO:0000313" key="3">
    <source>
        <dbReference type="Proteomes" id="UP000036947"/>
    </source>
</evidence>
<gene>
    <name evidence="2" type="ORF">TOPH_07794</name>
</gene>
<accession>A0A0L0N0M8</accession>
<feature type="compositionally biased region" description="Polar residues" evidence="1">
    <location>
        <begin position="18"/>
        <end position="28"/>
    </location>
</feature>
<protein>
    <submittedName>
        <fullName evidence="2">Uncharacterized protein</fullName>
    </submittedName>
</protein>
<organism evidence="2 3">
    <name type="scientific">Tolypocladium ophioglossoides (strain CBS 100239)</name>
    <name type="common">Snaketongue truffleclub</name>
    <name type="synonym">Elaphocordyceps ophioglossoides</name>
    <dbReference type="NCBI Taxonomy" id="1163406"/>
    <lineage>
        <taxon>Eukaryota</taxon>
        <taxon>Fungi</taxon>
        <taxon>Dikarya</taxon>
        <taxon>Ascomycota</taxon>
        <taxon>Pezizomycotina</taxon>
        <taxon>Sordariomycetes</taxon>
        <taxon>Hypocreomycetidae</taxon>
        <taxon>Hypocreales</taxon>
        <taxon>Ophiocordycipitaceae</taxon>
        <taxon>Tolypocladium</taxon>
    </lineage>
</organism>
<feature type="region of interest" description="Disordered" evidence="1">
    <location>
        <begin position="1"/>
        <end position="38"/>
    </location>
</feature>
<evidence type="ECO:0000313" key="2">
    <source>
        <dbReference type="EMBL" id="KND87569.1"/>
    </source>
</evidence>